<reference evidence="4" key="1">
    <citation type="submission" date="2015-12" db="EMBL/GenBank/DDBJ databases">
        <title>Update maize B73 reference genome by single molecule sequencing technologies.</title>
        <authorList>
            <consortium name="Maize Genome Sequencing Project"/>
            <person name="Ware D."/>
        </authorList>
    </citation>
    <scope>NUCLEOTIDE SEQUENCE</scope>
    <source>
        <tissue evidence="4">Seedling</tissue>
    </source>
</reference>
<sequence>MAVRASLACFPSDPALHAACGMPWGVAITPFSATDERGFPPATGTEGHLLPRCQSCFAYFNLLCPLDRWSWNCAICGAENDLSADAAARYARDGGHDPPEMRSAFVDLLLPVEEGEAAAAAAPTPVYVAAIDLSSSEEFLELVKSALQAALEALLPGSLFGLLTFSSKIGLYDVQGPIPIVKNVFIPPDSDGALQVDLEDIMPLCSFLASIDSCKDRITEALETIKPMSSWEVAANAHDGQDHVLHHIRGFGVALDVLINYLSSEYGNAFELARIFAFLSGPPNYGAGQLDINEDQNSGKARGADHILLQEQTSFYRNLATSAVQAGVCVDLFAITNEYTDLTSLKVLSVESGGSLFLYSSTDESTLPQDIYKMLSRPYAFGCVMRLRTSSQFKIVDSYGHFFPDPQYMHVQHINCCDSFATYSYDFEFEKDSQFSRKSSPPIIQIAFKYTVLVHNGDISDLPNSGCRSILFSVYIYSMGSALEPASLRQAIWPTLISYSSPDVEAEVHQSLSRTVFTSERPIYILDAYKDLLVYYSPTASSEIPFPPPRNCLLRSTVDRLKQERNITPKLVFIHGAHDDTTEFEKYLVEDQTLDGSPLSSSTGFSSFLDEVRSKVAEHGI</sequence>
<evidence type="ECO:0000259" key="3">
    <source>
        <dbReference type="Pfam" id="PF04811"/>
    </source>
</evidence>
<evidence type="ECO:0000256" key="1">
    <source>
        <dbReference type="ARBA" id="ARBA00008334"/>
    </source>
</evidence>
<organism evidence="4">
    <name type="scientific">Zea mays</name>
    <name type="common">Maize</name>
    <dbReference type="NCBI Taxonomy" id="4577"/>
    <lineage>
        <taxon>Eukaryota</taxon>
        <taxon>Viridiplantae</taxon>
        <taxon>Streptophyta</taxon>
        <taxon>Embryophyta</taxon>
        <taxon>Tracheophyta</taxon>
        <taxon>Spermatophyta</taxon>
        <taxon>Magnoliopsida</taxon>
        <taxon>Liliopsida</taxon>
        <taxon>Poales</taxon>
        <taxon>Poaceae</taxon>
        <taxon>PACMAD clade</taxon>
        <taxon>Panicoideae</taxon>
        <taxon>Andropogonodae</taxon>
        <taxon>Andropogoneae</taxon>
        <taxon>Tripsacinae</taxon>
        <taxon>Zea</taxon>
    </lineage>
</organism>
<dbReference type="InterPro" id="IPR006896">
    <property type="entry name" value="Sec23/24_trunk_dom"/>
</dbReference>
<dbReference type="Pfam" id="PF04811">
    <property type="entry name" value="Sec23_trunk"/>
    <property type="match status" value="1"/>
</dbReference>
<protein>
    <submittedName>
        <fullName evidence="4">Sec23/sec24 transport family protein</fullName>
    </submittedName>
</protein>
<name>A0A1D6J6M7_MAIZE</name>
<dbReference type="InterPro" id="IPR050550">
    <property type="entry name" value="SEC23_SEC24_subfamily"/>
</dbReference>
<evidence type="ECO:0000259" key="2">
    <source>
        <dbReference type="Pfam" id="PF04810"/>
    </source>
</evidence>
<comment type="similarity">
    <text evidence="1">Belongs to the SEC23/SEC24 family. SEC24 subfamily.</text>
</comment>
<dbReference type="SUPFAM" id="SSF81995">
    <property type="entry name" value="beta-sandwich domain of Sec23/24"/>
    <property type="match status" value="1"/>
</dbReference>
<proteinExistence type="inferred from homology"/>
<dbReference type="SUPFAM" id="SSF53300">
    <property type="entry name" value="vWA-like"/>
    <property type="match status" value="1"/>
</dbReference>
<dbReference type="InterPro" id="IPR036174">
    <property type="entry name" value="Znf_Sec23_Sec24_sf"/>
</dbReference>
<dbReference type="GO" id="GO:0008270">
    <property type="term" value="F:zinc ion binding"/>
    <property type="evidence" value="ECO:0007669"/>
    <property type="project" value="InterPro"/>
</dbReference>
<dbReference type="PANTHER" id="PTHR13803">
    <property type="entry name" value="SEC24-RELATED PROTEIN"/>
    <property type="match status" value="1"/>
</dbReference>
<dbReference type="InterPro" id="IPR006895">
    <property type="entry name" value="Znf_Sec23_Sec24"/>
</dbReference>
<dbReference type="SUPFAM" id="SSF82919">
    <property type="entry name" value="Zn-finger domain of Sec23/24"/>
    <property type="match status" value="1"/>
</dbReference>
<dbReference type="GO" id="GO:0030127">
    <property type="term" value="C:COPII vesicle coat"/>
    <property type="evidence" value="ECO:0007669"/>
    <property type="project" value="InterPro"/>
</dbReference>
<dbReference type="Gene3D" id="3.40.50.410">
    <property type="entry name" value="von Willebrand factor, type A domain"/>
    <property type="match status" value="1"/>
</dbReference>
<gene>
    <name evidence="4" type="ORF">ZEAMMB73_Zm00001d025353</name>
</gene>
<dbReference type="Gene3D" id="2.30.30.380">
    <property type="entry name" value="Zn-finger domain of Sec23/24"/>
    <property type="match status" value="1"/>
</dbReference>
<dbReference type="GO" id="GO:0006886">
    <property type="term" value="P:intracellular protein transport"/>
    <property type="evidence" value="ECO:0007669"/>
    <property type="project" value="InterPro"/>
</dbReference>
<feature type="domain" description="Zinc finger Sec23/Sec24-type" evidence="2">
    <location>
        <begin position="51"/>
        <end position="83"/>
    </location>
</feature>
<dbReference type="InterPro" id="IPR036465">
    <property type="entry name" value="vWFA_dom_sf"/>
</dbReference>
<dbReference type="Pfam" id="PF04810">
    <property type="entry name" value="zf-Sec23_Sec24"/>
    <property type="match status" value="1"/>
</dbReference>
<dbReference type="ExpressionAtlas" id="A0A1D6J6M7">
    <property type="expression patterns" value="baseline and differential"/>
</dbReference>
<accession>A0A1D6J6M7</accession>
<feature type="domain" description="Sec23/Sec24 trunk" evidence="3">
    <location>
        <begin position="124"/>
        <end position="372"/>
    </location>
</feature>
<dbReference type="PANTHER" id="PTHR13803:SF10">
    <property type="entry name" value="OS04G0412900 PROTEIN"/>
    <property type="match status" value="1"/>
</dbReference>
<evidence type="ECO:0000313" key="4">
    <source>
        <dbReference type="EMBL" id="AQK43582.1"/>
    </source>
</evidence>
<dbReference type="EMBL" id="CM000786">
    <property type="protein sequence ID" value="AQK43582.1"/>
    <property type="molecule type" value="Genomic_DNA"/>
</dbReference>
<dbReference type="GO" id="GO:0006888">
    <property type="term" value="P:endoplasmic reticulum to Golgi vesicle-mediated transport"/>
    <property type="evidence" value="ECO:0007669"/>
    <property type="project" value="InterPro"/>
</dbReference>
<dbReference type="AlphaFoldDB" id="A0A1D6J6M7"/>